<organism evidence="2 3">
    <name type="scientific">Penicillium brevicompactum</name>
    <dbReference type="NCBI Taxonomy" id="5074"/>
    <lineage>
        <taxon>Eukaryota</taxon>
        <taxon>Fungi</taxon>
        <taxon>Dikarya</taxon>
        <taxon>Ascomycota</taxon>
        <taxon>Pezizomycotina</taxon>
        <taxon>Eurotiomycetes</taxon>
        <taxon>Eurotiomycetidae</taxon>
        <taxon>Eurotiales</taxon>
        <taxon>Aspergillaceae</taxon>
        <taxon>Penicillium</taxon>
    </lineage>
</organism>
<accession>A0A9W9UNY8</accession>
<evidence type="ECO:0000313" key="3">
    <source>
        <dbReference type="Proteomes" id="UP001147695"/>
    </source>
</evidence>
<evidence type="ECO:0000313" key="2">
    <source>
        <dbReference type="EMBL" id="KAJ5352163.1"/>
    </source>
</evidence>
<reference evidence="2" key="1">
    <citation type="submission" date="2022-12" db="EMBL/GenBank/DDBJ databases">
        <authorList>
            <person name="Petersen C."/>
        </authorList>
    </citation>
    <scope>NUCLEOTIDE SEQUENCE</scope>
    <source>
        <strain evidence="2">IBT 35673</strain>
    </source>
</reference>
<dbReference type="InterPro" id="IPR029000">
    <property type="entry name" value="Cyclophilin-like_dom_sf"/>
</dbReference>
<gene>
    <name evidence="2" type="ORF">N7452_001137</name>
</gene>
<dbReference type="Proteomes" id="UP001147695">
    <property type="component" value="Unassembled WGS sequence"/>
</dbReference>
<keyword evidence="2" id="KW-0413">Isomerase</keyword>
<reference evidence="2" key="2">
    <citation type="journal article" date="2023" name="IMA Fungus">
        <title>Comparative genomic study of the Penicillium genus elucidates a diverse pangenome and 15 lateral gene transfer events.</title>
        <authorList>
            <person name="Petersen C."/>
            <person name="Sorensen T."/>
            <person name="Nielsen M.R."/>
            <person name="Sondergaard T.E."/>
            <person name="Sorensen J.L."/>
            <person name="Fitzpatrick D.A."/>
            <person name="Frisvad J.C."/>
            <person name="Nielsen K.L."/>
        </authorList>
    </citation>
    <scope>NUCLEOTIDE SEQUENCE</scope>
    <source>
        <strain evidence="2">IBT 35673</strain>
    </source>
</reference>
<protein>
    <submittedName>
        <fullName evidence="2">Peptidyl-prolyl cis-trans isomerase</fullName>
    </submittedName>
</protein>
<evidence type="ECO:0000256" key="1">
    <source>
        <dbReference type="SAM" id="MobiDB-lite"/>
    </source>
</evidence>
<proteinExistence type="predicted"/>
<dbReference type="EMBL" id="JAPZBQ010000001">
    <property type="protein sequence ID" value="KAJ5352163.1"/>
    <property type="molecule type" value="Genomic_DNA"/>
</dbReference>
<dbReference type="AlphaFoldDB" id="A0A9W9UNY8"/>
<sequence>MLQGVDFTRGNFLDENFQKKHTCIGLLSMANRHGTSHSIKPFGPDFAFTIPKNEPTPKFRPPDPINARQQKRYPVCLHA</sequence>
<dbReference type="GO" id="GO:0016853">
    <property type="term" value="F:isomerase activity"/>
    <property type="evidence" value="ECO:0007669"/>
    <property type="project" value="UniProtKB-KW"/>
</dbReference>
<name>A0A9W9UNY8_PENBR</name>
<comment type="caution">
    <text evidence="2">The sequence shown here is derived from an EMBL/GenBank/DDBJ whole genome shotgun (WGS) entry which is preliminary data.</text>
</comment>
<feature type="region of interest" description="Disordered" evidence="1">
    <location>
        <begin position="51"/>
        <end position="71"/>
    </location>
</feature>
<dbReference type="SUPFAM" id="SSF50891">
    <property type="entry name" value="Cyclophilin-like"/>
    <property type="match status" value="1"/>
</dbReference>